<dbReference type="EMBL" id="QZFV01000152">
    <property type="protein sequence ID" value="RJQ76074.1"/>
    <property type="molecule type" value="Genomic_DNA"/>
</dbReference>
<dbReference type="Proteomes" id="UP000285112">
    <property type="component" value="Unassembled WGS sequence"/>
</dbReference>
<gene>
    <name evidence="1" type="ORF">D5S19_30865</name>
</gene>
<evidence type="ECO:0000313" key="1">
    <source>
        <dbReference type="EMBL" id="RJQ76074.1"/>
    </source>
</evidence>
<reference evidence="1 2" key="1">
    <citation type="submission" date="2018-09" db="EMBL/GenBank/DDBJ databases">
        <title>YIM PH 21725 draft genome.</title>
        <authorList>
            <person name="Miao C."/>
        </authorList>
    </citation>
    <scope>NUCLEOTIDE SEQUENCE [LARGE SCALE GENOMIC DNA]</scope>
    <source>
        <strain evidence="2">YIM PH21725</strain>
    </source>
</reference>
<comment type="caution">
    <text evidence="1">The sequence shown here is derived from an EMBL/GenBank/DDBJ whole genome shotgun (WGS) entry which is preliminary data.</text>
</comment>
<proteinExistence type="predicted"/>
<dbReference type="RefSeq" id="WP_120026870.1">
    <property type="nucleotide sequence ID" value="NZ_QZFV01000152.1"/>
</dbReference>
<dbReference type="OrthoDB" id="3718343at2"/>
<evidence type="ECO:0000313" key="2">
    <source>
        <dbReference type="Proteomes" id="UP000285112"/>
    </source>
</evidence>
<keyword evidence="2" id="KW-1185">Reference proteome</keyword>
<name>A0A419HJZ7_9PSEU</name>
<accession>A0A419HJZ7</accession>
<sequence length="68" mass="7446">MRLRADAGYFDGKLARVAFLEGVEFAIGAKRIAPLWRLLSGLSKQDWTDAIGMDGARVAVASYPWMSA</sequence>
<dbReference type="AlphaFoldDB" id="A0A419HJZ7"/>
<protein>
    <submittedName>
        <fullName evidence="1">Uncharacterized protein</fullName>
    </submittedName>
</protein>
<organism evidence="1 2">
    <name type="scientific">Amycolatopsis panacis</name>
    <dbReference type="NCBI Taxonomy" id="2340917"/>
    <lineage>
        <taxon>Bacteria</taxon>
        <taxon>Bacillati</taxon>
        <taxon>Actinomycetota</taxon>
        <taxon>Actinomycetes</taxon>
        <taxon>Pseudonocardiales</taxon>
        <taxon>Pseudonocardiaceae</taxon>
        <taxon>Amycolatopsis</taxon>
    </lineage>
</organism>